<reference evidence="3" key="1">
    <citation type="submission" date="2009-11" db="EMBL/GenBank/DDBJ databases">
        <title>The complete genome of Sulfurospirillum deleyianum DSM 6946.</title>
        <authorList>
            <consortium name="US DOE Joint Genome Institute (JGI-PGF)"/>
            <person name="Lucas S."/>
            <person name="Copeland A."/>
            <person name="Lapidus A."/>
            <person name="Glavina del Rio T."/>
            <person name="Dalin E."/>
            <person name="Tice H."/>
            <person name="Bruce D."/>
            <person name="Goodwin L."/>
            <person name="Pitluck S."/>
            <person name="Kyrpides N."/>
            <person name="Mavromatis K."/>
            <person name="Ivanova N."/>
            <person name="Ovchinnikova G."/>
            <person name="Munk A.C."/>
            <person name="Lu M."/>
            <person name="Brettin T."/>
            <person name="Detter J.C."/>
            <person name="Han C."/>
            <person name="Tapia R."/>
            <person name="Larimer F."/>
            <person name="Land M."/>
            <person name="Hauser L."/>
            <person name="Markowitz V."/>
            <person name="Cheng J.F."/>
            <person name="Hugenholtz P."/>
            <person name="Woyke T."/>
            <person name="Wu D."/>
            <person name="Aumann P."/>
            <person name="Schneider S."/>
            <person name="Lang E."/>
            <person name="Spring S."/>
            <person name="Klenk H.P."/>
            <person name="Eisen J.A."/>
        </authorList>
    </citation>
    <scope>NUCLEOTIDE SEQUENCE [LARGE SCALE GENOMIC DNA]</scope>
    <source>
        <strain evidence="3">ATCC 51133 / DSM 6946 / 5175</strain>
    </source>
</reference>
<dbReference type="STRING" id="525898.Sdel_1912"/>
<accession>D1B4A7</accession>
<gene>
    <name evidence="2" type="ordered locus">Sdel_1912</name>
</gene>
<organism evidence="2 3">
    <name type="scientific">Sulfurospirillum deleyianum (strain ATCC 51133 / DSM 6946 / 5175)</name>
    <dbReference type="NCBI Taxonomy" id="525898"/>
    <lineage>
        <taxon>Bacteria</taxon>
        <taxon>Pseudomonadati</taxon>
        <taxon>Campylobacterota</taxon>
        <taxon>Epsilonproteobacteria</taxon>
        <taxon>Campylobacterales</taxon>
        <taxon>Sulfurospirillaceae</taxon>
        <taxon>Sulfurospirillum</taxon>
    </lineage>
</organism>
<feature type="transmembrane region" description="Helical" evidence="1">
    <location>
        <begin position="12"/>
        <end position="30"/>
    </location>
</feature>
<dbReference type="AlphaFoldDB" id="D1B4A7"/>
<dbReference type="InterPro" id="IPR008620">
    <property type="entry name" value="FixH"/>
</dbReference>
<keyword evidence="1" id="KW-1133">Transmembrane helix</keyword>
<dbReference type="PROSITE" id="PS51257">
    <property type="entry name" value="PROKAR_LIPOPROTEIN"/>
    <property type="match status" value="1"/>
</dbReference>
<proteinExistence type="predicted"/>
<evidence type="ECO:0000313" key="2">
    <source>
        <dbReference type="EMBL" id="ACZ12927.1"/>
    </source>
</evidence>
<evidence type="ECO:0000256" key="1">
    <source>
        <dbReference type="SAM" id="Phobius"/>
    </source>
</evidence>
<dbReference type="EMBL" id="CP001816">
    <property type="protein sequence ID" value="ACZ12927.1"/>
    <property type="molecule type" value="Genomic_DNA"/>
</dbReference>
<reference evidence="2 3" key="2">
    <citation type="journal article" date="2010" name="Stand. Genomic Sci.">
        <title>Complete genome sequence of Sulfurospirillum deleyianum type strain (5175).</title>
        <authorList>
            <person name="Sikorski J."/>
            <person name="Lapidus A."/>
            <person name="Copeland A."/>
            <person name="Glavina Del Rio T."/>
            <person name="Nolan M."/>
            <person name="Lucas S."/>
            <person name="Chen F."/>
            <person name="Tice H."/>
            <person name="Cheng J.F."/>
            <person name="Saunders E."/>
            <person name="Bruce D."/>
            <person name="Goodwin L."/>
            <person name="Pitluck S."/>
            <person name="Ovchinnikova G."/>
            <person name="Pati A."/>
            <person name="Ivanova N."/>
            <person name="Mavromatis K."/>
            <person name="Chen A."/>
            <person name="Palaniappan K."/>
            <person name="Chain P."/>
            <person name="Land M."/>
            <person name="Hauser L."/>
            <person name="Chang Y.J."/>
            <person name="Jeffries C.D."/>
            <person name="Brettin T."/>
            <person name="Detter J.C."/>
            <person name="Han C."/>
            <person name="Rohde M."/>
            <person name="Lang E."/>
            <person name="Spring S."/>
            <person name="Goker M."/>
            <person name="Bristow J."/>
            <person name="Eisen J.A."/>
            <person name="Markowitz V."/>
            <person name="Hugenholtz P."/>
            <person name="Kyrpides N.C."/>
            <person name="Klenk H.P."/>
        </authorList>
    </citation>
    <scope>NUCLEOTIDE SEQUENCE [LARGE SCALE GENOMIC DNA]</scope>
    <source>
        <strain evidence="3">ATCC 51133 / DSM 6946 / 5175</strain>
    </source>
</reference>
<keyword evidence="1" id="KW-0812">Transmembrane</keyword>
<name>D1B4A7_SULD5</name>
<dbReference type="eggNOG" id="COG5456">
    <property type="taxonomic scope" value="Bacteria"/>
</dbReference>
<dbReference type="Proteomes" id="UP000002222">
    <property type="component" value="Chromosome"/>
</dbReference>
<dbReference type="Pfam" id="PF05751">
    <property type="entry name" value="FixH"/>
    <property type="match status" value="1"/>
</dbReference>
<dbReference type="KEGG" id="sdl:Sdel_1912"/>
<keyword evidence="3" id="KW-1185">Reference proteome</keyword>
<sequence length="164" mass="18986">MSKVKTERNYYPHAVVGMIIGCVIACGYTIKIALDNPVEMDTYYMEKYQNVDENINEILELQEKFNANFTLAYSSEKFHKGQNEITLRLTTKRGEVVENADITLMLSRPETNKENQTLRPSRVEKGLYTFGPFTIEKEGRWQLLSKIQVGEFKGYHKDEAYAVK</sequence>
<protein>
    <submittedName>
        <fullName evidence="2">4-hydroxy-3-methylbut-2-en-1-yl diphosphate synthase (1-hydroxy-2-methyl-2-(E)-butenyl 4-diphosphate synthase)</fullName>
    </submittedName>
</protein>
<evidence type="ECO:0000313" key="3">
    <source>
        <dbReference type="Proteomes" id="UP000002222"/>
    </source>
</evidence>
<keyword evidence="1" id="KW-0472">Membrane</keyword>
<dbReference type="RefSeq" id="WP_012857675.1">
    <property type="nucleotide sequence ID" value="NC_013512.1"/>
</dbReference>
<dbReference type="HOGENOM" id="CLU_127149_0_0_7"/>
<dbReference type="OrthoDB" id="5324824at2"/>